<sequence length="261" mass="29182">MPTPIDILPQELFDIIFENLVALDKEEGLRKRSILASSLVSRLWAQRTFEHRFRSLVLYVLCEDAPSVEEVHNVNTLVGLEWFSQAVASVRGLELRFGTRERPFNIATDLHLLINRFPRLQSLHLVGLIGMCSSPASRVPTISHIQRLKINLSPGGISPVFSSDLGNVLSQFSTIGELHVVDLWGWSREPSGPRSDIGDLPLLRIASLVVEQSRLLLLDNVMCRVVAEGIRTLDLISVRIGLHDALELPESLPVPPEHLFI</sequence>
<comment type="caution">
    <text evidence="1">The sequence shown here is derived from an EMBL/GenBank/DDBJ whole genome shotgun (WGS) entry which is preliminary data.</text>
</comment>
<evidence type="ECO:0000313" key="2">
    <source>
        <dbReference type="Proteomes" id="UP000703269"/>
    </source>
</evidence>
<dbReference type="EMBL" id="BPQB01000014">
    <property type="protein sequence ID" value="GJE89889.1"/>
    <property type="molecule type" value="Genomic_DNA"/>
</dbReference>
<dbReference type="AlphaFoldDB" id="A0A9P3LCS8"/>
<protein>
    <recommendedName>
        <fullName evidence="3">F-box domain-containing protein</fullName>
    </recommendedName>
</protein>
<gene>
    <name evidence="1" type="ORF">PsYK624_060010</name>
</gene>
<organism evidence="1 2">
    <name type="scientific">Phanerochaete sordida</name>
    <dbReference type="NCBI Taxonomy" id="48140"/>
    <lineage>
        <taxon>Eukaryota</taxon>
        <taxon>Fungi</taxon>
        <taxon>Dikarya</taxon>
        <taxon>Basidiomycota</taxon>
        <taxon>Agaricomycotina</taxon>
        <taxon>Agaricomycetes</taxon>
        <taxon>Polyporales</taxon>
        <taxon>Phanerochaetaceae</taxon>
        <taxon>Phanerochaete</taxon>
    </lineage>
</organism>
<evidence type="ECO:0008006" key="3">
    <source>
        <dbReference type="Google" id="ProtNLM"/>
    </source>
</evidence>
<evidence type="ECO:0000313" key="1">
    <source>
        <dbReference type="EMBL" id="GJE89889.1"/>
    </source>
</evidence>
<reference evidence="1 2" key="1">
    <citation type="submission" date="2021-08" db="EMBL/GenBank/DDBJ databases">
        <title>Draft Genome Sequence of Phanerochaete sordida strain YK-624.</title>
        <authorList>
            <person name="Mori T."/>
            <person name="Dohra H."/>
            <person name="Suzuki T."/>
            <person name="Kawagishi H."/>
            <person name="Hirai H."/>
        </authorList>
    </citation>
    <scope>NUCLEOTIDE SEQUENCE [LARGE SCALE GENOMIC DNA]</scope>
    <source>
        <strain evidence="1 2">YK-624</strain>
    </source>
</reference>
<proteinExistence type="predicted"/>
<keyword evidence="2" id="KW-1185">Reference proteome</keyword>
<dbReference type="Proteomes" id="UP000703269">
    <property type="component" value="Unassembled WGS sequence"/>
</dbReference>
<accession>A0A9P3LCS8</accession>
<name>A0A9P3LCS8_9APHY</name>